<keyword evidence="3" id="KW-1185">Reference proteome</keyword>
<dbReference type="EMBL" id="CAJVCH010570392">
    <property type="protein sequence ID" value="CAG7834806.1"/>
    <property type="molecule type" value="Genomic_DNA"/>
</dbReference>
<proteinExistence type="predicted"/>
<keyword evidence="1" id="KW-0812">Transmembrane</keyword>
<evidence type="ECO:0000313" key="2">
    <source>
        <dbReference type="EMBL" id="CAG7834806.1"/>
    </source>
</evidence>
<feature type="transmembrane region" description="Helical" evidence="1">
    <location>
        <begin position="300"/>
        <end position="317"/>
    </location>
</feature>
<reference evidence="2" key="1">
    <citation type="submission" date="2021-06" db="EMBL/GenBank/DDBJ databases">
        <authorList>
            <person name="Hodson N. C."/>
            <person name="Mongue J. A."/>
            <person name="Jaron S. K."/>
        </authorList>
    </citation>
    <scope>NUCLEOTIDE SEQUENCE</scope>
</reference>
<dbReference type="Proteomes" id="UP000708208">
    <property type="component" value="Unassembled WGS sequence"/>
</dbReference>
<evidence type="ECO:0000313" key="3">
    <source>
        <dbReference type="Proteomes" id="UP000708208"/>
    </source>
</evidence>
<evidence type="ECO:0000256" key="1">
    <source>
        <dbReference type="SAM" id="Phobius"/>
    </source>
</evidence>
<gene>
    <name evidence="2" type="ORF">AFUS01_LOCUS44264</name>
</gene>
<accession>A0A8J2LP11</accession>
<name>A0A8J2LP11_9HEXA</name>
<keyword evidence="1" id="KW-1133">Transmembrane helix</keyword>
<sequence>MELQHVLPNLTLCNNYLLTAPGLSSIEKHITENILYKSLLSQPTLLLTEPIRSSQSLQVSYRKFRRNCHSFYVVLPKETRHLEVLFRFVVGIFASIVHLVYQELNILVINSNHQDLPKTKSWKEIRTTSKNLLHISIQNENQEPRAIPTESIGLKRDLTPPPLVVTEVRLYLAGSKAKGRIWMKIPPENLLIFLSSPEMLQKAQENLHRSPVSYYSKTGVKNFGNSRSLVQPTLRKAMEGSEIYPYVHDLDLAHMLVGAVNVAVFLVKAKSIENNYLKLNGRPFLIYGRKQGQLRSARRFLRDILGEMFILLGALLCQNLRLSKRRRNTILFFVAGSIIISHSYRGYLINYIREKVFLERGIASFGELREINYKIFSEPCLLTLKDFLEAEREKRNRQSGRRRLEDKLNYATLYRVMMEDDVACVVKPGEVNDLDLMRVDLKRSLQNCHYGREIRNRGTEEQKKIYSRQFLNTDGFPLLSLHDVLEMKMTIFSWLQASFCLFNVDIYYDQGCEN</sequence>
<feature type="transmembrane region" description="Helical" evidence="1">
    <location>
        <begin position="329"/>
        <end position="347"/>
    </location>
</feature>
<protein>
    <submittedName>
        <fullName evidence="2">Uncharacterized protein</fullName>
    </submittedName>
</protein>
<comment type="caution">
    <text evidence="2">The sequence shown here is derived from an EMBL/GenBank/DDBJ whole genome shotgun (WGS) entry which is preliminary data.</text>
</comment>
<dbReference type="AlphaFoldDB" id="A0A8J2LP11"/>
<keyword evidence="1" id="KW-0472">Membrane</keyword>
<organism evidence="2 3">
    <name type="scientific">Allacma fusca</name>
    <dbReference type="NCBI Taxonomy" id="39272"/>
    <lineage>
        <taxon>Eukaryota</taxon>
        <taxon>Metazoa</taxon>
        <taxon>Ecdysozoa</taxon>
        <taxon>Arthropoda</taxon>
        <taxon>Hexapoda</taxon>
        <taxon>Collembola</taxon>
        <taxon>Symphypleona</taxon>
        <taxon>Sminthuridae</taxon>
        <taxon>Allacma</taxon>
    </lineage>
</organism>